<dbReference type="Proteomes" id="UP000001542">
    <property type="component" value="Unassembled WGS sequence"/>
</dbReference>
<dbReference type="InterPro" id="IPR050505">
    <property type="entry name" value="WDR55/POC1"/>
</dbReference>
<feature type="repeat" description="WD" evidence="3">
    <location>
        <begin position="63"/>
        <end position="104"/>
    </location>
</feature>
<dbReference type="AlphaFoldDB" id="A2DPV2"/>
<keyword evidence="6" id="KW-1185">Reference proteome</keyword>
<dbReference type="PROSITE" id="PS50294">
    <property type="entry name" value="WD_REPEATS_REGION"/>
    <property type="match status" value="1"/>
</dbReference>
<sequence>MEDLQPRVFSLKKDKPTCARFMYNDTYVAVGTENGRILILPLTNPNKRTDQDSGPINATMKKLRGHKKSITSMDIQFAKNILVTGSEDTTVAIWKGKDATVIRPNDGIIKFVSVSQANDLVLIAGEDGCPSVWNIETGDAVVLMKQFPSRVTAAAMAPNGKLFAVSTEENGCQLFDTNSGRPISQIPTPEVVSAISFSDESGLIALGCIDGQITVYDYKHHTIVVEKEVHYSKINSIALHPFDPILVSASQEGLHVSNPLNLIPRFSVEGEERIFQTISFSGSGNQYVTSATDKKLYLFETPTNEEMNPPENVSDNEVEEEQPAVEVMTPQVSYSTNFHLSIANEEDEQEANLSQPPEDANVKLMKIVIEKLFGLQEILDDMTKRIQVIDQQIARIQNFQKQRENE</sequence>
<dbReference type="SUPFAM" id="SSF50978">
    <property type="entry name" value="WD40 repeat-like"/>
    <property type="match status" value="1"/>
</dbReference>
<dbReference type="SMART" id="SM00320">
    <property type="entry name" value="WD40"/>
    <property type="match status" value="7"/>
</dbReference>
<evidence type="ECO:0000256" key="3">
    <source>
        <dbReference type="PROSITE-ProRule" id="PRU00221"/>
    </source>
</evidence>
<dbReference type="OrthoDB" id="10264588at2759"/>
<evidence type="ECO:0000313" key="5">
    <source>
        <dbReference type="EMBL" id="EAY17548.1"/>
    </source>
</evidence>
<dbReference type="EMBL" id="DS113229">
    <property type="protein sequence ID" value="EAY17548.1"/>
    <property type="molecule type" value="Genomic_DNA"/>
</dbReference>
<protein>
    <recommendedName>
        <fullName evidence="4">Anaphase-promoting complex subunit 4-like WD40 domain-containing protein</fullName>
    </recommendedName>
</protein>
<dbReference type="InterPro" id="IPR036322">
    <property type="entry name" value="WD40_repeat_dom_sf"/>
</dbReference>
<gene>
    <name evidence="5" type="ORF">TVAG_453760</name>
</gene>
<dbReference type="InterPro" id="IPR024977">
    <property type="entry name" value="Apc4-like_WD40_dom"/>
</dbReference>
<evidence type="ECO:0000259" key="4">
    <source>
        <dbReference type="Pfam" id="PF12894"/>
    </source>
</evidence>
<keyword evidence="2" id="KW-0677">Repeat</keyword>
<evidence type="ECO:0000256" key="1">
    <source>
        <dbReference type="ARBA" id="ARBA00022574"/>
    </source>
</evidence>
<dbReference type="Gene3D" id="2.130.10.10">
    <property type="entry name" value="YVTN repeat-like/Quinoprotein amine dehydrogenase"/>
    <property type="match status" value="2"/>
</dbReference>
<dbReference type="Pfam" id="PF12894">
    <property type="entry name" value="ANAPC4_WD40"/>
    <property type="match status" value="1"/>
</dbReference>
<dbReference type="RefSeq" id="XP_001329683.1">
    <property type="nucleotide sequence ID" value="XM_001329648.1"/>
</dbReference>
<dbReference type="VEuPathDB" id="TrichDB:TVAG_453760"/>
<keyword evidence="1 3" id="KW-0853">WD repeat</keyword>
<dbReference type="KEGG" id="tva:4775565"/>
<reference evidence="5" key="2">
    <citation type="journal article" date="2007" name="Science">
        <title>Draft genome sequence of the sexually transmitted pathogen Trichomonas vaginalis.</title>
        <authorList>
            <person name="Carlton J.M."/>
            <person name="Hirt R.P."/>
            <person name="Silva J.C."/>
            <person name="Delcher A.L."/>
            <person name="Schatz M."/>
            <person name="Zhao Q."/>
            <person name="Wortman J.R."/>
            <person name="Bidwell S.L."/>
            <person name="Alsmark U.C.M."/>
            <person name="Besteiro S."/>
            <person name="Sicheritz-Ponten T."/>
            <person name="Noel C.J."/>
            <person name="Dacks J.B."/>
            <person name="Foster P.G."/>
            <person name="Simillion C."/>
            <person name="Van de Peer Y."/>
            <person name="Miranda-Saavedra D."/>
            <person name="Barton G.J."/>
            <person name="Westrop G.D."/>
            <person name="Mueller S."/>
            <person name="Dessi D."/>
            <person name="Fiori P.L."/>
            <person name="Ren Q."/>
            <person name="Paulsen I."/>
            <person name="Zhang H."/>
            <person name="Bastida-Corcuera F.D."/>
            <person name="Simoes-Barbosa A."/>
            <person name="Brown M.T."/>
            <person name="Hayes R.D."/>
            <person name="Mukherjee M."/>
            <person name="Okumura C.Y."/>
            <person name="Schneider R."/>
            <person name="Smith A.J."/>
            <person name="Vanacova S."/>
            <person name="Villalvazo M."/>
            <person name="Haas B.J."/>
            <person name="Pertea M."/>
            <person name="Feldblyum T.V."/>
            <person name="Utterback T.R."/>
            <person name="Shu C.L."/>
            <person name="Osoegawa K."/>
            <person name="de Jong P.J."/>
            <person name="Hrdy I."/>
            <person name="Horvathova L."/>
            <person name="Zubacova Z."/>
            <person name="Dolezal P."/>
            <person name="Malik S.B."/>
            <person name="Logsdon J.M. Jr."/>
            <person name="Henze K."/>
            <person name="Gupta A."/>
            <person name="Wang C.C."/>
            <person name="Dunne R.L."/>
            <person name="Upcroft J.A."/>
            <person name="Upcroft P."/>
            <person name="White O."/>
            <person name="Salzberg S.L."/>
            <person name="Tang P."/>
            <person name="Chiu C.-H."/>
            <person name="Lee Y.-S."/>
            <person name="Embley T.M."/>
            <person name="Coombs G.H."/>
            <person name="Mottram J.C."/>
            <person name="Tachezy J."/>
            <person name="Fraser-Liggett C.M."/>
            <person name="Johnson P.J."/>
        </authorList>
    </citation>
    <scope>NUCLEOTIDE SEQUENCE [LARGE SCALE GENOMIC DNA]</scope>
    <source>
        <strain evidence="5">G3</strain>
    </source>
</reference>
<evidence type="ECO:0000256" key="2">
    <source>
        <dbReference type="ARBA" id="ARBA00022737"/>
    </source>
</evidence>
<dbReference type="PANTHER" id="PTHR44019">
    <property type="entry name" value="WD REPEAT-CONTAINING PROTEIN 55"/>
    <property type="match status" value="1"/>
</dbReference>
<accession>A2DPV2</accession>
<dbReference type="PROSITE" id="PS50082">
    <property type="entry name" value="WD_REPEATS_2"/>
    <property type="match status" value="1"/>
</dbReference>
<organism evidence="5 6">
    <name type="scientific">Trichomonas vaginalis (strain ATCC PRA-98 / G3)</name>
    <dbReference type="NCBI Taxonomy" id="412133"/>
    <lineage>
        <taxon>Eukaryota</taxon>
        <taxon>Metamonada</taxon>
        <taxon>Parabasalia</taxon>
        <taxon>Trichomonadida</taxon>
        <taxon>Trichomonadidae</taxon>
        <taxon>Trichomonas</taxon>
    </lineage>
</organism>
<dbReference type="InParanoid" id="A2DPV2"/>
<dbReference type="VEuPathDB" id="TrichDB:TVAGG3_0552190"/>
<dbReference type="SMR" id="A2DPV2"/>
<feature type="domain" description="Anaphase-promoting complex subunit 4-like WD40" evidence="4">
    <location>
        <begin position="145"/>
        <end position="198"/>
    </location>
</feature>
<dbReference type="PANTHER" id="PTHR44019:SF8">
    <property type="entry name" value="POC1 CENTRIOLAR PROTEIN HOMOLOG"/>
    <property type="match status" value="1"/>
</dbReference>
<proteinExistence type="predicted"/>
<dbReference type="STRING" id="5722.A2DPV2"/>
<name>A2DPV2_TRIV3</name>
<dbReference type="FunCoup" id="A2DPV2">
    <property type="interactions" value="63"/>
</dbReference>
<dbReference type="InterPro" id="IPR015943">
    <property type="entry name" value="WD40/YVTN_repeat-like_dom_sf"/>
</dbReference>
<dbReference type="InterPro" id="IPR001680">
    <property type="entry name" value="WD40_rpt"/>
</dbReference>
<evidence type="ECO:0000313" key="6">
    <source>
        <dbReference type="Proteomes" id="UP000001542"/>
    </source>
</evidence>
<reference evidence="5" key="1">
    <citation type="submission" date="2006-10" db="EMBL/GenBank/DDBJ databases">
        <authorList>
            <person name="Amadeo P."/>
            <person name="Zhao Q."/>
            <person name="Wortman J."/>
            <person name="Fraser-Liggett C."/>
            <person name="Carlton J."/>
        </authorList>
    </citation>
    <scope>NUCLEOTIDE SEQUENCE</scope>
    <source>
        <strain evidence="5">G3</strain>
    </source>
</reference>
<dbReference type="Pfam" id="PF00400">
    <property type="entry name" value="WD40"/>
    <property type="match status" value="1"/>
</dbReference>